<organism evidence="1 2">
    <name type="scientific">Candidatus Accumulibacter adjunctus</name>
    <dbReference type="NCBI Taxonomy" id="1454001"/>
    <lineage>
        <taxon>Bacteria</taxon>
        <taxon>Pseudomonadati</taxon>
        <taxon>Pseudomonadota</taxon>
        <taxon>Betaproteobacteria</taxon>
        <taxon>Candidatus Accumulibacter</taxon>
    </lineage>
</organism>
<protein>
    <submittedName>
        <fullName evidence="1">Uncharacterized protein</fullName>
    </submittedName>
</protein>
<sequence>MAERLKLGEVDPCATTDAQCDAITQQIDAAVEAAGRGSRMQTVNGNCGPNRGIASDLLIVLAVAPAVPPLNGPVPCSVLVAIGLAASRMHRVGTYCGRELFVQFLQLPASERPPENKT</sequence>
<dbReference type="EMBL" id="JFAX01000018">
    <property type="protein sequence ID" value="EXI65855.1"/>
    <property type="molecule type" value="Genomic_DNA"/>
</dbReference>
<name>A0A011NN33_9PROT</name>
<reference evidence="1" key="1">
    <citation type="submission" date="2014-02" db="EMBL/GenBank/DDBJ databases">
        <title>Expanding our view of genomic diversity in Candidatus Accumulibacter clades.</title>
        <authorList>
            <person name="Skennerton C.T."/>
            <person name="Barr J.J."/>
            <person name="Slater F.R."/>
            <person name="Bond P.L."/>
            <person name="Tyson G.W."/>
        </authorList>
    </citation>
    <scope>NUCLEOTIDE SEQUENCE [LARGE SCALE GENOMIC DNA]</scope>
</reference>
<evidence type="ECO:0000313" key="1">
    <source>
        <dbReference type="EMBL" id="EXI65855.1"/>
    </source>
</evidence>
<proteinExistence type="predicted"/>
<dbReference type="PATRIC" id="fig|1454001.3.peg.2947"/>
<comment type="caution">
    <text evidence="1">The sequence shown here is derived from an EMBL/GenBank/DDBJ whole genome shotgun (WGS) entry which is preliminary data.</text>
</comment>
<gene>
    <name evidence="1" type="ORF">AW08_02880</name>
</gene>
<dbReference type="Proteomes" id="UP000020218">
    <property type="component" value="Unassembled WGS sequence"/>
</dbReference>
<dbReference type="STRING" id="1454001.AW08_02880"/>
<accession>A0A011NN33</accession>
<keyword evidence="2" id="KW-1185">Reference proteome</keyword>
<dbReference type="AlphaFoldDB" id="A0A011NN33"/>
<evidence type="ECO:0000313" key="2">
    <source>
        <dbReference type="Proteomes" id="UP000020218"/>
    </source>
</evidence>